<dbReference type="AlphaFoldDB" id="A0AAV9SAP8"/>
<evidence type="ECO:0000313" key="1">
    <source>
        <dbReference type="EMBL" id="KAK5618391.1"/>
    </source>
</evidence>
<dbReference type="EMBL" id="JAHHUM010000625">
    <property type="protein sequence ID" value="KAK5618391.1"/>
    <property type="molecule type" value="Genomic_DNA"/>
</dbReference>
<proteinExistence type="predicted"/>
<gene>
    <name evidence="1" type="ORF">CRENBAI_019221</name>
</gene>
<dbReference type="Proteomes" id="UP001311232">
    <property type="component" value="Unassembled WGS sequence"/>
</dbReference>
<organism evidence="1 2">
    <name type="scientific">Crenichthys baileyi</name>
    <name type="common">White River springfish</name>
    <dbReference type="NCBI Taxonomy" id="28760"/>
    <lineage>
        <taxon>Eukaryota</taxon>
        <taxon>Metazoa</taxon>
        <taxon>Chordata</taxon>
        <taxon>Craniata</taxon>
        <taxon>Vertebrata</taxon>
        <taxon>Euteleostomi</taxon>
        <taxon>Actinopterygii</taxon>
        <taxon>Neopterygii</taxon>
        <taxon>Teleostei</taxon>
        <taxon>Neoteleostei</taxon>
        <taxon>Acanthomorphata</taxon>
        <taxon>Ovalentaria</taxon>
        <taxon>Atherinomorphae</taxon>
        <taxon>Cyprinodontiformes</taxon>
        <taxon>Goodeidae</taxon>
        <taxon>Crenichthys</taxon>
    </lineage>
</organism>
<sequence length="149" mass="16686">MPSKGKKCKKTGHFAVACYTEEKTLYEVITEDEPPRTTLNIANAPMTFKTDSRADTSSEQLNSPGGTVTTRGQFMAKIRAEVNNKWCDCYFRIVVVKSRGETLLGRAIARKLGLIKRLTVNKVNIFGDVSTLKEILSRSCSRRELSYMA</sequence>
<protein>
    <submittedName>
        <fullName evidence="1">Uncharacterized protein</fullName>
    </submittedName>
</protein>
<comment type="caution">
    <text evidence="1">The sequence shown here is derived from an EMBL/GenBank/DDBJ whole genome shotgun (WGS) entry which is preliminary data.</text>
</comment>
<evidence type="ECO:0000313" key="2">
    <source>
        <dbReference type="Proteomes" id="UP001311232"/>
    </source>
</evidence>
<keyword evidence="2" id="KW-1185">Reference proteome</keyword>
<reference evidence="1 2" key="1">
    <citation type="submission" date="2021-06" db="EMBL/GenBank/DDBJ databases">
        <authorList>
            <person name="Palmer J.M."/>
        </authorList>
    </citation>
    <scope>NUCLEOTIDE SEQUENCE [LARGE SCALE GENOMIC DNA]</scope>
    <source>
        <strain evidence="1 2">MEX-2019</strain>
        <tissue evidence="1">Muscle</tissue>
    </source>
</reference>
<name>A0AAV9SAP8_9TELE</name>
<accession>A0AAV9SAP8</accession>